<dbReference type="PANTHER" id="PTHR30348:SF14">
    <property type="entry name" value="BLR8050 PROTEIN"/>
    <property type="match status" value="1"/>
</dbReference>
<dbReference type="OrthoDB" id="9780310at2"/>
<dbReference type="EMBL" id="FWXT01000003">
    <property type="protein sequence ID" value="SMC94538.1"/>
    <property type="molecule type" value="Genomic_DNA"/>
</dbReference>
<evidence type="ECO:0000313" key="1">
    <source>
        <dbReference type="EMBL" id="SMC94538.1"/>
    </source>
</evidence>
<sequence length="254" mass="29414">MALKRNIFENYYSGTSGLLLPVRNKLFYPEAYRDKSRLCFYGSLMNSLEVNSSFYKVPKAATVAKWANEVPEDFRFTFKLHRGISHNKYLAFDPEAVKHFMEVIDQAGDKKGCLLVQFPPSVRISELRQMALLMDVLRTADPENKWNIALEFRHLSLYREEVYRLLHEHGMGMVLQDKPPAVTPMLETSLSFIYLRFHGPDGNYGGSYEDEILDEYAGYIRNWLREGKTVFSYFNNTMGNAIANLFTLKDMVLS</sequence>
<dbReference type="RefSeq" id="WP_084240352.1">
    <property type="nucleotide sequence ID" value="NZ_FWXT01000003.1"/>
</dbReference>
<keyword evidence="2" id="KW-1185">Reference proteome</keyword>
<dbReference type="PANTHER" id="PTHR30348">
    <property type="entry name" value="UNCHARACTERIZED PROTEIN YECE"/>
    <property type="match status" value="1"/>
</dbReference>
<dbReference type="Proteomes" id="UP000192756">
    <property type="component" value="Unassembled WGS sequence"/>
</dbReference>
<evidence type="ECO:0000313" key="2">
    <source>
        <dbReference type="Proteomes" id="UP000192756"/>
    </source>
</evidence>
<dbReference type="InterPro" id="IPR002763">
    <property type="entry name" value="DUF72"/>
</dbReference>
<gene>
    <name evidence="1" type="ORF">SAMN04488524_3553</name>
</gene>
<dbReference type="Gene3D" id="3.20.20.410">
    <property type="entry name" value="Protein of unknown function UPF0759"/>
    <property type="match status" value="1"/>
</dbReference>
<dbReference type="Pfam" id="PF01904">
    <property type="entry name" value="DUF72"/>
    <property type="match status" value="1"/>
</dbReference>
<dbReference type="SUPFAM" id="SSF117396">
    <property type="entry name" value="TM1631-like"/>
    <property type="match status" value="1"/>
</dbReference>
<dbReference type="STRING" id="151894.SAMN04488524_3553"/>
<protein>
    <submittedName>
        <fullName evidence="1">Uncharacterized conserved protein YecE, DUF72 family</fullName>
    </submittedName>
</protein>
<reference evidence="2" key="1">
    <citation type="submission" date="2017-04" db="EMBL/GenBank/DDBJ databases">
        <authorList>
            <person name="Varghese N."/>
            <person name="Submissions S."/>
        </authorList>
    </citation>
    <scope>NUCLEOTIDE SEQUENCE [LARGE SCALE GENOMIC DNA]</scope>
    <source>
        <strain evidence="2">DSM 12126</strain>
    </source>
</reference>
<dbReference type="InterPro" id="IPR036520">
    <property type="entry name" value="UPF0759_sf"/>
</dbReference>
<organism evidence="1 2">
    <name type="scientific">Pedobacter africanus</name>
    <dbReference type="NCBI Taxonomy" id="151894"/>
    <lineage>
        <taxon>Bacteria</taxon>
        <taxon>Pseudomonadati</taxon>
        <taxon>Bacteroidota</taxon>
        <taxon>Sphingobacteriia</taxon>
        <taxon>Sphingobacteriales</taxon>
        <taxon>Sphingobacteriaceae</taxon>
        <taxon>Pedobacter</taxon>
    </lineage>
</organism>
<accession>A0A1W2DC05</accession>
<proteinExistence type="predicted"/>
<dbReference type="AlphaFoldDB" id="A0A1W2DC05"/>
<name>A0A1W2DC05_9SPHI</name>